<dbReference type="Gene3D" id="3.30.450.20">
    <property type="entry name" value="PAS domain"/>
    <property type="match status" value="1"/>
</dbReference>
<protein>
    <submittedName>
        <fullName evidence="2">Transcriptional regulatory protein</fullName>
    </submittedName>
</protein>
<dbReference type="HOGENOM" id="CLU_2106444_0_0_6"/>
<dbReference type="KEGG" id="cbu:CBU_2041"/>
<dbReference type="GeneID" id="1209954"/>
<dbReference type="NCBIfam" id="TIGR00229">
    <property type="entry name" value="sensory_box"/>
    <property type="match status" value="1"/>
</dbReference>
<evidence type="ECO:0000313" key="3">
    <source>
        <dbReference type="Proteomes" id="UP000002671"/>
    </source>
</evidence>
<dbReference type="InterPro" id="IPR035965">
    <property type="entry name" value="PAS-like_dom_sf"/>
</dbReference>
<dbReference type="EnsemblBacteria" id="AAO91527">
    <property type="protein sequence ID" value="AAO91527"/>
    <property type="gene ID" value="CBU_2041"/>
</dbReference>
<dbReference type="OrthoDB" id="513289at2"/>
<dbReference type="PROSITE" id="PS50112">
    <property type="entry name" value="PAS"/>
    <property type="match status" value="1"/>
</dbReference>
<reference evidence="2 3" key="1">
    <citation type="journal article" date="2003" name="Proc. Natl. Acad. Sci. U.S.A.">
        <title>Complete genome sequence of the Q-fever pathogen, Coxiella burnetii.</title>
        <authorList>
            <person name="Seshadri R."/>
            <person name="Paulsen I.T."/>
            <person name="Eisen J.A."/>
            <person name="Read T.D."/>
            <person name="Nelson K.E."/>
            <person name="Nelson W.C."/>
            <person name="Ward N.L."/>
            <person name="Tettelin H."/>
            <person name="Davidsen T.M."/>
            <person name="Beanan M.J."/>
            <person name="Deboy R.T."/>
            <person name="Daugherty S.C."/>
            <person name="Brinkac L.M."/>
            <person name="Madupu R."/>
            <person name="Dodson R.J."/>
            <person name="Khouri H.M."/>
            <person name="Lee K.H."/>
            <person name="Carty H.A."/>
            <person name="Scanlan D."/>
            <person name="Heinzen R.A."/>
            <person name="Thompson H.A."/>
            <person name="Samuel J.E."/>
            <person name="Fraser C.M."/>
            <person name="Heidelberg J.F."/>
        </authorList>
    </citation>
    <scope>NUCLEOTIDE SEQUENCE [LARGE SCALE GENOMIC DNA]</scope>
    <source>
        <strain evidence="3">RSA 493 / Nine Mile phase I</strain>
    </source>
</reference>
<dbReference type="AlphaFoldDB" id="Q83A68"/>
<dbReference type="SUPFAM" id="SSF55785">
    <property type="entry name" value="PYP-like sensor domain (PAS domain)"/>
    <property type="match status" value="1"/>
</dbReference>
<dbReference type="EMBL" id="AE016828">
    <property type="protein sequence ID" value="AAO91527.2"/>
    <property type="molecule type" value="Genomic_DNA"/>
</dbReference>
<reference evidence="2 3" key="2">
    <citation type="journal article" date="2009" name="Infect. Immun.">
        <title>Comparative genomics reveal extensive transposon-mediated genomic plasticity and diversity among potential effector proteins within the genus Coxiella.</title>
        <authorList>
            <person name="Beare P.A."/>
            <person name="Unsworth N."/>
            <person name="Andoh M."/>
            <person name="Voth D.E."/>
            <person name="Omsland A."/>
            <person name="Gilk S.D."/>
            <person name="Williams K.P."/>
            <person name="Sobral B.W."/>
            <person name="Kupko J.J.III."/>
            <person name="Porcella S.F."/>
            <person name="Samuel J.E."/>
            <person name="Heinzen R.A."/>
        </authorList>
    </citation>
    <scope>NUCLEOTIDE SEQUENCE [LARGE SCALE GENOMIC DNA]</scope>
    <source>
        <strain evidence="3">RSA 493 / Nine Mile phase I</strain>
    </source>
</reference>
<gene>
    <name evidence="2" type="ordered locus">CBU_2041</name>
</gene>
<dbReference type="GO" id="GO:0006355">
    <property type="term" value="P:regulation of DNA-templated transcription"/>
    <property type="evidence" value="ECO:0007669"/>
    <property type="project" value="InterPro"/>
</dbReference>
<dbReference type="Pfam" id="PF00989">
    <property type="entry name" value="PAS"/>
    <property type="match status" value="1"/>
</dbReference>
<sequence>MDKAIVIADHCGLITYVNAEFEQLFGWRSQEIINQPVLTIIPSRFHDAHNIGFSRLVVTEQSLSLNRPFNLVGVKKSGEEFNAVHVFRAIKTNGEWIIGANIFLPNENFVS</sequence>
<dbReference type="PATRIC" id="fig|227377.7.peg.2035"/>
<dbReference type="Proteomes" id="UP000002671">
    <property type="component" value="Chromosome"/>
</dbReference>
<evidence type="ECO:0000259" key="1">
    <source>
        <dbReference type="PROSITE" id="PS50112"/>
    </source>
</evidence>
<name>Q83A68_COXBU</name>
<dbReference type="RefSeq" id="WP_010958619.1">
    <property type="nucleotide sequence ID" value="NC_002971.4"/>
</dbReference>
<feature type="domain" description="PAS" evidence="1">
    <location>
        <begin position="1"/>
        <end position="38"/>
    </location>
</feature>
<accession>Q83A68</accession>
<dbReference type="InterPro" id="IPR000014">
    <property type="entry name" value="PAS"/>
</dbReference>
<dbReference type="CDD" id="cd00130">
    <property type="entry name" value="PAS"/>
    <property type="match status" value="1"/>
</dbReference>
<dbReference type="STRING" id="227377.CBU_2041"/>
<dbReference type="InterPro" id="IPR013767">
    <property type="entry name" value="PAS_fold"/>
</dbReference>
<keyword evidence="3" id="KW-1185">Reference proteome</keyword>
<evidence type="ECO:0000313" key="2">
    <source>
        <dbReference type="EMBL" id="AAO91527.2"/>
    </source>
</evidence>
<organism evidence="2 3">
    <name type="scientific">Coxiella burnetii (strain RSA 493 / Nine Mile phase I)</name>
    <dbReference type="NCBI Taxonomy" id="227377"/>
    <lineage>
        <taxon>Bacteria</taxon>
        <taxon>Pseudomonadati</taxon>
        <taxon>Pseudomonadota</taxon>
        <taxon>Gammaproteobacteria</taxon>
        <taxon>Legionellales</taxon>
        <taxon>Coxiellaceae</taxon>
        <taxon>Coxiella</taxon>
    </lineage>
</organism>
<proteinExistence type="predicted"/>
<dbReference type="RefSeq" id="NP_821013.2">
    <property type="nucleotide sequence ID" value="NC_002971.4"/>
</dbReference>
<dbReference type="eggNOG" id="COG3829">
    <property type="taxonomic scope" value="Bacteria"/>
</dbReference>